<evidence type="ECO:0000313" key="1">
    <source>
        <dbReference type="EMBL" id="KAK1141428.1"/>
    </source>
</evidence>
<sequence length="89" mass="9891">MNLERGRRFPDWTIVARLWGFQSSTNSLGCIVAASKSGTRIGVANWKVLYVWALEPTALIQQNENGFYPPSSQSGETIELRPIVLPLDA</sequence>
<proteinExistence type="predicted"/>
<keyword evidence="2" id="KW-1185">Reference proteome</keyword>
<dbReference type="EMBL" id="JAOPJF010000064">
    <property type="protein sequence ID" value="KAK1141428.1"/>
    <property type="molecule type" value="Genomic_DNA"/>
</dbReference>
<protein>
    <submittedName>
        <fullName evidence="1">Uncharacterized protein</fullName>
    </submittedName>
</protein>
<name>A0ACC3AUY3_9EURO</name>
<dbReference type="Proteomes" id="UP001177260">
    <property type="component" value="Unassembled WGS sequence"/>
</dbReference>
<reference evidence="1 2" key="1">
    <citation type="journal article" date="2023" name="ACS Omega">
        <title>Identification of the Neoaspergillic Acid Biosynthesis Gene Cluster by Establishing an In Vitro CRISPR-Ribonucleoprotein Genetic System in Aspergillus melleus.</title>
        <authorList>
            <person name="Yuan B."/>
            <person name="Grau M.F."/>
            <person name="Murata R.M."/>
            <person name="Torok T."/>
            <person name="Venkateswaran K."/>
            <person name="Stajich J.E."/>
            <person name="Wang C.C.C."/>
        </authorList>
    </citation>
    <scope>NUCLEOTIDE SEQUENCE [LARGE SCALE GENOMIC DNA]</scope>
    <source>
        <strain evidence="1 2">IMV 1140</strain>
    </source>
</reference>
<gene>
    <name evidence="1" type="ORF">N8T08_009100</name>
</gene>
<organism evidence="1 2">
    <name type="scientific">Aspergillus melleus</name>
    <dbReference type="NCBI Taxonomy" id="138277"/>
    <lineage>
        <taxon>Eukaryota</taxon>
        <taxon>Fungi</taxon>
        <taxon>Dikarya</taxon>
        <taxon>Ascomycota</taxon>
        <taxon>Pezizomycotina</taxon>
        <taxon>Eurotiomycetes</taxon>
        <taxon>Eurotiomycetidae</taxon>
        <taxon>Eurotiales</taxon>
        <taxon>Aspergillaceae</taxon>
        <taxon>Aspergillus</taxon>
        <taxon>Aspergillus subgen. Circumdati</taxon>
    </lineage>
</organism>
<evidence type="ECO:0000313" key="2">
    <source>
        <dbReference type="Proteomes" id="UP001177260"/>
    </source>
</evidence>
<comment type="caution">
    <text evidence="1">The sequence shown here is derived from an EMBL/GenBank/DDBJ whole genome shotgun (WGS) entry which is preliminary data.</text>
</comment>
<accession>A0ACC3AUY3</accession>